<dbReference type="Pfam" id="PF13478">
    <property type="entry name" value="XdhC_C"/>
    <property type="match status" value="1"/>
</dbReference>
<dbReference type="InterPro" id="IPR003777">
    <property type="entry name" value="XdhC_CoxI"/>
</dbReference>
<accession>A0A5B8UMV3</accession>
<dbReference type="Pfam" id="PF02625">
    <property type="entry name" value="XdhC_CoxI"/>
    <property type="match status" value="1"/>
</dbReference>
<evidence type="ECO:0000313" key="3">
    <source>
        <dbReference type="EMBL" id="QEC58011.1"/>
    </source>
</evidence>
<proteinExistence type="predicted"/>
<name>A0A5B8UMV3_9BACT</name>
<feature type="domain" description="XdhC Rossmann" evidence="2">
    <location>
        <begin position="173"/>
        <end position="316"/>
    </location>
</feature>
<keyword evidence="4" id="KW-1185">Reference proteome</keyword>
<feature type="domain" description="XdhC- CoxI" evidence="1">
    <location>
        <begin position="15"/>
        <end position="74"/>
    </location>
</feature>
<dbReference type="InterPro" id="IPR027051">
    <property type="entry name" value="XdhC_Rossmann_dom"/>
</dbReference>
<evidence type="ECO:0000259" key="1">
    <source>
        <dbReference type="Pfam" id="PF02625"/>
    </source>
</evidence>
<dbReference type="EMBL" id="CP042433">
    <property type="protein sequence ID" value="QEC58011.1"/>
    <property type="molecule type" value="Genomic_DNA"/>
</dbReference>
<evidence type="ECO:0000259" key="2">
    <source>
        <dbReference type="Pfam" id="PF13478"/>
    </source>
</evidence>
<gene>
    <name evidence="3" type="ORF">FSB75_19570</name>
</gene>
<sequence>MKKKLAVWQLIRDSLDANVPVTLLYVLESNGSSPGRQGFFMAVTAVGSMQGSIGGGMMEQKLVEKARANMQLGTSNRQEGELIKQVHDKAAAKNQSGMICSGEQKVWMYRVQQKDKEAISQVISCLENFENATLQINRAGIFFQRSTSAKTFFNFHNEEDWLYEEMLGYQNHLYIIGGGHCSLALSNLVSTLDFYIHLLDNRSNLLTVEQNETAHEKILLDDYSELSPLIQSGNNNYVVVMTFGYRTDDIVVRALLDKQFKYFGLLGSKAKIQNMFETYRSEGIDEKFLQSIHAPVGLQIKSETPEEIAVSIAAELIKVKNAPPQHNA</sequence>
<dbReference type="KEGG" id="fgg:FSB75_19570"/>
<dbReference type="Gene3D" id="3.40.50.720">
    <property type="entry name" value="NAD(P)-binding Rossmann-like Domain"/>
    <property type="match status" value="1"/>
</dbReference>
<dbReference type="RefSeq" id="WP_146790928.1">
    <property type="nucleotide sequence ID" value="NZ_BAABIO010000003.1"/>
</dbReference>
<reference evidence="3 4" key="1">
    <citation type="journal article" date="2015" name="Int. J. Syst. Evol. Microbiol.">
        <title>Flavisolibacter ginsenosidimutans sp. nov., with ginsenoside-converting activity isolated from soil used for cultivating ginseng.</title>
        <authorList>
            <person name="Zhao Y."/>
            <person name="Liu Q."/>
            <person name="Kang M.S."/>
            <person name="Jin F."/>
            <person name="Yu H."/>
            <person name="Im W.T."/>
        </authorList>
    </citation>
    <scope>NUCLEOTIDE SEQUENCE [LARGE SCALE GENOMIC DNA]</scope>
    <source>
        <strain evidence="3 4">Gsoil 636</strain>
    </source>
</reference>
<dbReference type="InterPro" id="IPR052698">
    <property type="entry name" value="MoCofactor_Util/Proc"/>
</dbReference>
<dbReference type="PANTHER" id="PTHR30388:SF6">
    <property type="entry name" value="XANTHINE DEHYDROGENASE SUBUNIT A-RELATED"/>
    <property type="match status" value="1"/>
</dbReference>
<dbReference type="OrthoDB" id="9773039at2"/>
<evidence type="ECO:0000313" key="4">
    <source>
        <dbReference type="Proteomes" id="UP000321204"/>
    </source>
</evidence>
<dbReference type="PANTHER" id="PTHR30388">
    <property type="entry name" value="ALDEHYDE OXIDOREDUCTASE MOLYBDENUM COFACTOR ASSEMBLY PROTEIN"/>
    <property type="match status" value="1"/>
</dbReference>
<organism evidence="3 4">
    <name type="scientific">Flavisolibacter ginsenosidimutans</name>
    <dbReference type="NCBI Taxonomy" id="661481"/>
    <lineage>
        <taxon>Bacteria</taxon>
        <taxon>Pseudomonadati</taxon>
        <taxon>Bacteroidota</taxon>
        <taxon>Chitinophagia</taxon>
        <taxon>Chitinophagales</taxon>
        <taxon>Chitinophagaceae</taxon>
        <taxon>Flavisolibacter</taxon>
    </lineage>
</organism>
<dbReference type="Proteomes" id="UP000321204">
    <property type="component" value="Chromosome"/>
</dbReference>
<dbReference type="AlphaFoldDB" id="A0A5B8UMV3"/>
<protein>
    <submittedName>
        <fullName evidence="3">XdhC family protein</fullName>
    </submittedName>
</protein>